<evidence type="ECO:0000313" key="2">
    <source>
        <dbReference type="EMBL" id="GLB38708.1"/>
    </source>
</evidence>
<comment type="caution">
    <text evidence="2">The sequence shown here is derived from an EMBL/GenBank/DDBJ whole genome shotgun (WGS) entry which is preliminary data.</text>
</comment>
<reference evidence="2" key="1">
    <citation type="submission" date="2022-07" db="EMBL/GenBank/DDBJ databases">
        <title>The genome of Lyophyllum shimeji provides insight into the initial evolution of ectomycorrhizal fungal genome.</title>
        <authorList>
            <person name="Kobayashi Y."/>
            <person name="Shibata T."/>
            <person name="Hirakawa H."/>
            <person name="Shigenobu S."/>
            <person name="Nishiyama T."/>
            <person name="Yamada A."/>
            <person name="Hasebe M."/>
            <person name="Kawaguchi M."/>
        </authorList>
    </citation>
    <scope>NUCLEOTIDE SEQUENCE</scope>
    <source>
        <strain evidence="2">AT787</strain>
    </source>
</reference>
<feature type="chain" id="PRO_5040387313" evidence="1">
    <location>
        <begin position="21"/>
        <end position="268"/>
    </location>
</feature>
<name>A0A9P3UMJ1_LYOSH</name>
<keyword evidence="3" id="KW-1185">Reference proteome</keyword>
<dbReference type="Proteomes" id="UP001063166">
    <property type="component" value="Unassembled WGS sequence"/>
</dbReference>
<protein>
    <submittedName>
        <fullName evidence="2">Uncharacterized protein</fullName>
    </submittedName>
</protein>
<evidence type="ECO:0000313" key="3">
    <source>
        <dbReference type="Proteomes" id="UP001063166"/>
    </source>
</evidence>
<keyword evidence="1" id="KW-0732">Signal</keyword>
<evidence type="ECO:0000256" key="1">
    <source>
        <dbReference type="SAM" id="SignalP"/>
    </source>
</evidence>
<dbReference type="EMBL" id="BRPK01000005">
    <property type="protein sequence ID" value="GLB38708.1"/>
    <property type="molecule type" value="Genomic_DNA"/>
</dbReference>
<dbReference type="AlphaFoldDB" id="A0A9P3UMJ1"/>
<proteinExistence type="predicted"/>
<sequence length="268" mass="29036">MPVLAVVAVVVPLAVVFTTAERGRLSSASAGSGVVGPDLNEEDAGFGTTGSEITMDDGTALHTPVTSEEIALTIQDALSAVWGEAQRWRKRAGMGEQLWGEVLLDRTFRLPCTPWAAGDNLAKEMEENYSMSITEKGFAAITAAGLNWVRISSDSEPLRQLTTTSRARWGHHGNTYGMPSIGHEKPFRDKSNSRLYARVIIGTANAKHVVPIVAIVSEILLGTNVDIRIIQYHALAAVIHSSAQRNGRHNRRFLAGADRVVLDQHLYG</sequence>
<feature type="signal peptide" evidence="1">
    <location>
        <begin position="1"/>
        <end position="20"/>
    </location>
</feature>
<accession>A0A9P3UMJ1</accession>
<organism evidence="2 3">
    <name type="scientific">Lyophyllum shimeji</name>
    <name type="common">Hon-shimeji</name>
    <name type="synonym">Tricholoma shimeji</name>
    <dbReference type="NCBI Taxonomy" id="47721"/>
    <lineage>
        <taxon>Eukaryota</taxon>
        <taxon>Fungi</taxon>
        <taxon>Dikarya</taxon>
        <taxon>Basidiomycota</taxon>
        <taxon>Agaricomycotina</taxon>
        <taxon>Agaricomycetes</taxon>
        <taxon>Agaricomycetidae</taxon>
        <taxon>Agaricales</taxon>
        <taxon>Tricholomatineae</taxon>
        <taxon>Lyophyllaceae</taxon>
        <taxon>Lyophyllum</taxon>
    </lineage>
</organism>
<gene>
    <name evidence="2" type="ORF">LshimejAT787_0505730</name>
</gene>